<keyword evidence="5" id="KW-1185">Reference proteome</keyword>
<dbReference type="CDD" id="cd00132">
    <property type="entry name" value="CRIB"/>
    <property type="match status" value="1"/>
</dbReference>
<dbReference type="SMART" id="SM00285">
    <property type="entry name" value="PBD"/>
    <property type="match status" value="1"/>
</dbReference>
<dbReference type="PANTHER" id="PTHR46325">
    <property type="entry name" value="CRIB DOMAIN-CONTAINING PROTEIN RIC8"/>
    <property type="match status" value="1"/>
</dbReference>
<evidence type="ECO:0000259" key="3">
    <source>
        <dbReference type="PROSITE" id="PS50108"/>
    </source>
</evidence>
<name>A0ABD3S8M0_9LAMI</name>
<reference evidence="4 5" key="1">
    <citation type="submission" date="2024-12" db="EMBL/GenBank/DDBJ databases">
        <title>The unique morphological basis and parallel evolutionary history of personate flowers in Penstemon.</title>
        <authorList>
            <person name="Depatie T.H."/>
            <person name="Wessinger C.A."/>
        </authorList>
    </citation>
    <scope>NUCLEOTIDE SEQUENCE [LARGE SCALE GENOMIC DNA]</scope>
    <source>
        <strain evidence="4">WTNN_2</strain>
        <tissue evidence="4">Leaf</tissue>
    </source>
</reference>
<comment type="caution">
    <text evidence="4">The sequence shown here is derived from an EMBL/GenBank/DDBJ whole genome shotgun (WGS) entry which is preliminary data.</text>
</comment>
<dbReference type="EMBL" id="JBJXBP010000007">
    <property type="protein sequence ID" value="KAL3820678.1"/>
    <property type="molecule type" value="Genomic_DNA"/>
</dbReference>
<evidence type="ECO:0000256" key="2">
    <source>
        <dbReference type="SAM" id="Phobius"/>
    </source>
</evidence>
<protein>
    <recommendedName>
        <fullName evidence="3">CRIB domain-containing protein</fullName>
    </recommendedName>
</protein>
<accession>A0ABD3S8M0</accession>
<dbReference type="Pfam" id="PF00786">
    <property type="entry name" value="PBD"/>
    <property type="match status" value="1"/>
</dbReference>
<feature type="region of interest" description="Disordered" evidence="1">
    <location>
        <begin position="162"/>
        <end position="243"/>
    </location>
</feature>
<evidence type="ECO:0000313" key="4">
    <source>
        <dbReference type="EMBL" id="KAL3820678.1"/>
    </source>
</evidence>
<keyword evidence="2" id="KW-0472">Membrane</keyword>
<keyword evidence="2" id="KW-1133">Transmembrane helix</keyword>
<dbReference type="Proteomes" id="UP001634393">
    <property type="component" value="Unassembled WGS sequence"/>
</dbReference>
<feature type="transmembrane region" description="Helical" evidence="2">
    <location>
        <begin position="54"/>
        <end position="73"/>
    </location>
</feature>
<gene>
    <name evidence="4" type="ORF">ACJIZ3_006583</name>
</gene>
<evidence type="ECO:0000313" key="5">
    <source>
        <dbReference type="Proteomes" id="UP001634393"/>
    </source>
</evidence>
<feature type="compositionally biased region" description="Basic residues" evidence="1">
    <location>
        <begin position="195"/>
        <end position="205"/>
    </location>
</feature>
<sequence>MLIIIIITTCLHQKYLNICGDFYEEERRRIFSVESRFSPFPIKSSVKRQRNNLFTIWWCFLLLVVSVLHFLSFHRRRDLNWGLTISTMGTKMKGIYKGFKYSLSQIFVVKEDREIDIGFPTDVKHVAHIGWDGPSGTAPTWMNEFRTGPEYAATSIGNSGSALSPWSSQDFGESMRQQSGPEMFNDIPPSDLPAIKKKQKRKKSKSTSSPKSSTSSSRSTRAPKSKAKLVEGNAKPPTNIEVA</sequence>
<organism evidence="4 5">
    <name type="scientific">Penstemon smallii</name>
    <dbReference type="NCBI Taxonomy" id="265156"/>
    <lineage>
        <taxon>Eukaryota</taxon>
        <taxon>Viridiplantae</taxon>
        <taxon>Streptophyta</taxon>
        <taxon>Embryophyta</taxon>
        <taxon>Tracheophyta</taxon>
        <taxon>Spermatophyta</taxon>
        <taxon>Magnoliopsida</taxon>
        <taxon>eudicotyledons</taxon>
        <taxon>Gunneridae</taxon>
        <taxon>Pentapetalae</taxon>
        <taxon>asterids</taxon>
        <taxon>lamiids</taxon>
        <taxon>Lamiales</taxon>
        <taxon>Plantaginaceae</taxon>
        <taxon>Cheloneae</taxon>
        <taxon>Penstemon</taxon>
    </lineage>
</organism>
<feature type="compositionally biased region" description="Low complexity" evidence="1">
    <location>
        <begin position="206"/>
        <end position="220"/>
    </location>
</feature>
<dbReference type="AlphaFoldDB" id="A0ABD3S8M0"/>
<dbReference type="PANTHER" id="PTHR46325:SF20">
    <property type="entry name" value="CRIB DOMAIN-CONTAINING PROTEIN RIC10"/>
    <property type="match status" value="1"/>
</dbReference>
<proteinExistence type="predicted"/>
<keyword evidence="2" id="KW-0812">Transmembrane</keyword>
<dbReference type="InterPro" id="IPR036936">
    <property type="entry name" value="CRIB_dom_sf"/>
</dbReference>
<dbReference type="PROSITE" id="PS50108">
    <property type="entry name" value="CRIB"/>
    <property type="match status" value="1"/>
</dbReference>
<evidence type="ECO:0000256" key="1">
    <source>
        <dbReference type="SAM" id="MobiDB-lite"/>
    </source>
</evidence>
<dbReference type="InterPro" id="IPR000095">
    <property type="entry name" value="CRIB_dom"/>
</dbReference>
<feature type="compositionally biased region" description="Polar residues" evidence="1">
    <location>
        <begin position="162"/>
        <end position="180"/>
    </location>
</feature>
<dbReference type="Gene3D" id="3.90.810.10">
    <property type="entry name" value="CRIB domain"/>
    <property type="match status" value="1"/>
</dbReference>
<feature type="domain" description="CRIB" evidence="3">
    <location>
        <begin position="117"/>
        <end position="130"/>
    </location>
</feature>